<feature type="transmembrane region" description="Helical" evidence="1">
    <location>
        <begin position="52"/>
        <end position="73"/>
    </location>
</feature>
<dbReference type="PROSITE" id="PS51257">
    <property type="entry name" value="PROKAR_LIPOPROTEIN"/>
    <property type="match status" value="1"/>
</dbReference>
<gene>
    <name evidence="2" type="ORF">TCIL3000_5_210</name>
</gene>
<accession>G0UMC8</accession>
<organism evidence="2">
    <name type="scientific">Trypanosoma congolense (strain IL3000)</name>
    <dbReference type="NCBI Taxonomy" id="1068625"/>
    <lineage>
        <taxon>Eukaryota</taxon>
        <taxon>Discoba</taxon>
        <taxon>Euglenozoa</taxon>
        <taxon>Kinetoplastea</taxon>
        <taxon>Metakinetoplastina</taxon>
        <taxon>Trypanosomatida</taxon>
        <taxon>Trypanosomatidae</taxon>
        <taxon>Trypanosoma</taxon>
        <taxon>Nannomonas</taxon>
    </lineage>
</organism>
<keyword evidence="1" id="KW-1133">Transmembrane helix</keyword>
<proteinExistence type="predicted"/>
<feature type="transmembrane region" description="Helical" evidence="1">
    <location>
        <begin position="85"/>
        <end position="108"/>
    </location>
</feature>
<evidence type="ECO:0000256" key="1">
    <source>
        <dbReference type="SAM" id="Phobius"/>
    </source>
</evidence>
<keyword evidence="1" id="KW-0812">Transmembrane</keyword>
<protein>
    <submittedName>
        <fullName evidence="2">Uncharacterized protein</fullName>
    </submittedName>
</protein>
<dbReference type="AlphaFoldDB" id="G0UMC8"/>
<reference evidence="2" key="1">
    <citation type="journal article" date="2012" name="Proc. Natl. Acad. Sci. U.S.A.">
        <title>Antigenic diversity is generated by distinct evolutionary mechanisms in African trypanosome species.</title>
        <authorList>
            <person name="Jackson A.P."/>
            <person name="Berry A."/>
            <person name="Aslett M."/>
            <person name="Allison H.C."/>
            <person name="Burton P."/>
            <person name="Vavrova-Anderson J."/>
            <person name="Brown R."/>
            <person name="Browne H."/>
            <person name="Corton N."/>
            <person name="Hauser H."/>
            <person name="Gamble J."/>
            <person name="Gilderthorp R."/>
            <person name="Marcello L."/>
            <person name="McQuillan J."/>
            <person name="Otto T.D."/>
            <person name="Quail M.A."/>
            <person name="Sanders M.J."/>
            <person name="van Tonder A."/>
            <person name="Ginger M.L."/>
            <person name="Field M.C."/>
            <person name="Barry J.D."/>
            <person name="Hertz-Fowler C."/>
            <person name="Berriman M."/>
        </authorList>
    </citation>
    <scope>NUCLEOTIDE SEQUENCE</scope>
    <source>
        <strain evidence="2">IL3000</strain>
    </source>
</reference>
<sequence length="146" mass="16525">MKSSRLVQRFFFFLTGGCSCIFSSSFFIYRTGRAFTSLLSLLVWCSLEENGVMVLTAFPPFFLSLCFVCYEPVCPLPLKIGTVHYILLANSICSTVDGVISAVCFGMAPLRRVMISVFLFLLFFSTLAFLVPRNHRTCMRMNLYTT</sequence>
<evidence type="ECO:0000313" key="2">
    <source>
        <dbReference type="EMBL" id="CCC90334.1"/>
    </source>
</evidence>
<keyword evidence="1" id="KW-0472">Membrane</keyword>
<dbReference type="EMBL" id="HE575318">
    <property type="protein sequence ID" value="CCC90334.1"/>
    <property type="molecule type" value="Genomic_DNA"/>
</dbReference>
<feature type="transmembrane region" description="Helical" evidence="1">
    <location>
        <begin position="114"/>
        <end position="131"/>
    </location>
</feature>
<feature type="transmembrane region" description="Helical" evidence="1">
    <location>
        <begin position="12"/>
        <end position="32"/>
    </location>
</feature>
<name>G0UMC8_TRYCI</name>